<dbReference type="Gene3D" id="3.90.1420.10">
    <property type="entry name" value="Rubisco LSMT, substrate-binding domain"/>
    <property type="match status" value="1"/>
</dbReference>
<dbReference type="InterPro" id="IPR050600">
    <property type="entry name" value="SETD3_SETD6_MTase"/>
</dbReference>
<dbReference type="SUPFAM" id="SSF82199">
    <property type="entry name" value="SET domain"/>
    <property type="match status" value="1"/>
</dbReference>
<dbReference type="EMBL" id="CDMY01000869">
    <property type="protein sequence ID" value="CEM35921.1"/>
    <property type="molecule type" value="Genomic_DNA"/>
</dbReference>
<dbReference type="InterPro" id="IPR046341">
    <property type="entry name" value="SET_dom_sf"/>
</dbReference>
<dbReference type="PhylomeDB" id="A0A0G4GY69"/>
<dbReference type="InterPro" id="IPR036464">
    <property type="entry name" value="Rubisco_LSMT_subst-bd_sf"/>
</dbReference>
<evidence type="ECO:0000256" key="3">
    <source>
        <dbReference type="ARBA" id="ARBA00022691"/>
    </source>
</evidence>
<keyword evidence="6" id="KW-1185">Reference proteome</keyword>
<dbReference type="PANTHER" id="PTHR13271">
    <property type="entry name" value="UNCHARACTERIZED PUTATIVE METHYLTRANSFERASE"/>
    <property type="match status" value="1"/>
</dbReference>
<dbReference type="CDD" id="cd10527">
    <property type="entry name" value="SET_LSMT"/>
    <property type="match status" value="1"/>
</dbReference>
<dbReference type="Pfam" id="PF09273">
    <property type="entry name" value="Rubis-subs-bind"/>
    <property type="match status" value="1"/>
</dbReference>
<dbReference type="SUPFAM" id="SSF81822">
    <property type="entry name" value="RuBisCo LSMT C-terminal, substrate-binding domain"/>
    <property type="match status" value="1"/>
</dbReference>
<accession>A0A0G4GY69</accession>
<name>A0A0G4GY69_VITBC</name>
<proteinExistence type="predicted"/>
<evidence type="ECO:0000313" key="5">
    <source>
        <dbReference type="EMBL" id="CEM35921.1"/>
    </source>
</evidence>
<organism evidence="5 6">
    <name type="scientific">Vitrella brassicaformis (strain CCMP3155)</name>
    <dbReference type="NCBI Taxonomy" id="1169540"/>
    <lineage>
        <taxon>Eukaryota</taxon>
        <taxon>Sar</taxon>
        <taxon>Alveolata</taxon>
        <taxon>Colpodellida</taxon>
        <taxon>Vitrellaceae</taxon>
        <taxon>Vitrella</taxon>
    </lineage>
</organism>
<evidence type="ECO:0000256" key="2">
    <source>
        <dbReference type="ARBA" id="ARBA00022679"/>
    </source>
</evidence>
<dbReference type="GO" id="GO:0016279">
    <property type="term" value="F:protein-lysine N-methyltransferase activity"/>
    <property type="evidence" value="ECO:0007669"/>
    <property type="project" value="TreeGrafter"/>
</dbReference>
<evidence type="ECO:0000259" key="4">
    <source>
        <dbReference type="Pfam" id="PF09273"/>
    </source>
</evidence>
<protein>
    <recommendedName>
        <fullName evidence="4">Rubisco LSMT substrate-binding domain-containing protein</fullName>
    </recommendedName>
</protein>
<dbReference type="VEuPathDB" id="CryptoDB:Vbra_19010"/>
<dbReference type="Proteomes" id="UP000041254">
    <property type="component" value="Unassembled WGS sequence"/>
</dbReference>
<dbReference type="STRING" id="1169540.A0A0G4GY69"/>
<keyword evidence="1" id="KW-0489">Methyltransferase</keyword>
<dbReference type="GO" id="GO:0032259">
    <property type="term" value="P:methylation"/>
    <property type="evidence" value="ECO:0007669"/>
    <property type="project" value="UniProtKB-KW"/>
</dbReference>
<dbReference type="InterPro" id="IPR015353">
    <property type="entry name" value="Rubisco_LSMT_subst-bd"/>
</dbReference>
<keyword evidence="3" id="KW-0949">S-adenosyl-L-methionine</keyword>
<dbReference type="AlphaFoldDB" id="A0A0G4GY69"/>
<evidence type="ECO:0000313" key="6">
    <source>
        <dbReference type="Proteomes" id="UP000041254"/>
    </source>
</evidence>
<sequence>MLGIPGDLLMNTRSALKSDIGESIVRPLYVERAELCAVDVLVLHLLRERAKGQQSLYAAYMASLPPTYSTLYYYSDAEAKAIQPAFRRREVARHRQDVRRMYQRLTTLVFSSPSVSRLFLHPSEADVAWAYYTVMTRGCYWPSPLIPERESSSNDRDCWCLVPLGDLFNFAIDDSVCGYERSSGEYVFRAGRDYQPGEELFICYCQKGNWSLIDTYGFAIPLNTNDAIEVTPKAPSLDALDDHSTPARGACQAEYASLLERHGLLQHWFIGWAPCHQQHQQDDEEDDSQQAVEISHNLLTTLRLAVALQSSSHNAHPLIDAVLLGEALPAAADERRVWSMVCRLARRALSSYETTLEHDEALLGDQHMTRRQDMKGTWLASGEGSTVPAVDVTPIQMDQLMVRVGEKRLLHRCIDMCTQTDSVL</sequence>
<feature type="domain" description="Rubisco LSMT substrate-binding" evidence="4">
    <location>
        <begin position="256"/>
        <end position="410"/>
    </location>
</feature>
<dbReference type="OrthoDB" id="341421at2759"/>
<dbReference type="InParanoid" id="A0A0G4GY69"/>
<reference evidence="5 6" key="1">
    <citation type="submission" date="2014-11" db="EMBL/GenBank/DDBJ databases">
        <authorList>
            <person name="Zhu J."/>
            <person name="Qi W."/>
            <person name="Song R."/>
        </authorList>
    </citation>
    <scope>NUCLEOTIDE SEQUENCE [LARGE SCALE GENOMIC DNA]</scope>
</reference>
<evidence type="ECO:0000256" key="1">
    <source>
        <dbReference type="ARBA" id="ARBA00022603"/>
    </source>
</evidence>
<keyword evidence="2" id="KW-0808">Transferase</keyword>
<dbReference type="PANTHER" id="PTHR13271:SF91">
    <property type="entry name" value="PROTEIN SET DOMAIN GROUP 40"/>
    <property type="match status" value="1"/>
</dbReference>
<dbReference type="Gene3D" id="3.90.1410.10">
    <property type="entry name" value="set domain protein methyltransferase, domain 1"/>
    <property type="match status" value="1"/>
</dbReference>
<gene>
    <name evidence="5" type="ORF">Vbra_19010</name>
</gene>